<feature type="region of interest" description="Disordered" evidence="8">
    <location>
        <begin position="1447"/>
        <end position="1473"/>
    </location>
</feature>
<protein>
    <submittedName>
        <fullName evidence="12">Uncharacterized protein LOC116941175 isoform X3</fullName>
    </submittedName>
</protein>
<feature type="compositionally biased region" description="Polar residues" evidence="8">
    <location>
        <begin position="75"/>
        <end position="87"/>
    </location>
</feature>
<dbReference type="Pfam" id="PF05010">
    <property type="entry name" value="TACC_C"/>
    <property type="match status" value="1"/>
</dbReference>
<feature type="compositionally biased region" description="Basic residues" evidence="8">
    <location>
        <begin position="1327"/>
        <end position="1348"/>
    </location>
</feature>
<comment type="similarity">
    <text evidence="2">Belongs to the TACC family.</text>
</comment>
<feature type="region of interest" description="Disordered" evidence="8">
    <location>
        <begin position="735"/>
        <end position="780"/>
    </location>
</feature>
<evidence type="ECO:0000256" key="4">
    <source>
        <dbReference type="ARBA" id="ARBA00022553"/>
    </source>
</evidence>
<dbReference type="GO" id="GO:0007097">
    <property type="term" value="P:nuclear migration"/>
    <property type="evidence" value="ECO:0007669"/>
    <property type="project" value="TreeGrafter"/>
</dbReference>
<dbReference type="PANTHER" id="PTHR13924:SF10">
    <property type="entry name" value="TRANSFORMING ACIDIC COILED-COIL PROTEIN, ISOFORM K"/>
    <property type="match status" value="1"/>
</dbReference>
<comment type="subcellular location">
    <subcellularLocation>
        <location evidence="1">Cytoplasm</location>
        <location evidence="1">Cytoskeleton</location>
    </subcellularLocation>
</comment>
<dbReference type="PANTHER" id="PTHR13924">
    <property type="entry name" value="TRANSFORMING ACIDIC COILED-COIL CONTAINING PROTEIN 1/2"/>
    <property type="match status" value="1"/>
</dbReference>
<feature type="coiled-coil region" evidence="7">
    <location>
        <begin position="1742"/>
        <end position="1935"/>
    </location>
</feature>
<evidence type="ECO:0000256" key="5">
    <source>
        <dbReference type="ARBA" id="ARBA00023054"/>
    </source>
</evidence>
<keyword evidence="3" id="KW-0963">Cytoplasm</keyword>
<feature type="signal peptide" evidence="9">
    <location>
        <begin position="1"/>
        <end position="17"/>
    </location>
</feature>
<feature type="compositionally biased region" description="Basic and acidic residues" evidence="8">
    <location>
        <begin position="1312"/>
        <end position="1326"/>
    </location>
</feature>
<proteinExistence type="inferred from homology"/>
<feature type="region of interest" description="Disordered" evidence="8">
    <location>
        <begin position="1494"/>
        <end position="1513"/>
    </location>
</feature>
<dbReference type="InterPro" id="IPR007707">
    <property type="entry name" value="TACC_C"/>
</dbReference>
<feature type="compositionally biased region" description="Low complexity" evidence="8">
    <location>
        <begin position="742"/>
        <end position="766"/>
    </location>
</feature>
<dbReference type="GO" id="GO:0005737">
    <property type="term" value="C:cytoplasm"/>
    <property type="evidence" value="ECO:0007669"/>
    <property type="project" value="TreeGrafter"/>
</dbReference>
<feature type="region of interest" description="Disordered" evidence="8">
    <location>
        <begin position="1312"/>
        <end position="1350"/>
    </location>
</feature>
<keyword evidence="5 7" id="KW-0175">Coiled coil</keyword>
<feature type="chain" id="PRO_5042613361" evidence="9">
    <location>
        <begin position="18"/>
        <end position="1939"/>
    </location>
</feature>
<sequence>MVFLMCVSLFFSRMSSSFVENLIDWGDLDEIEATSSATLEKTVAGACLLKPSILKASQKDNLFPSKPNKKKMGNEESSPQSEVTFQTPRRDPVTKKPLSPAVGVWGGGLLVAPREEETPSSPLQLVESSPAPLLLGAGGDLAAVQSTGAGVVADGDTISSDPLLHISTALKEPLNMECITSNNIGVSELESQEVLASDCHLKIQNSNFPPSKGEIVENLCFGDGSDTLEANDVEGNETYSLAITTSHEQRIENSTSESVTVEHLNTPCISCADPTLTTVGTDDQESHDVGSGTCAEFIFNLGLGDCQENTDKLSPDEDSNTELFCTFPTDAHDEDTNESYNAAHSDLSDKSAYNTIEQDCSLENDITRDPQDDIEHLSILHADRSDTCAENIDDAPLEGNCRINDFVGQPQSGIDSEVADNAEIEPAGELDRDAACHPETNKVITEVKDSGNQLDLQAELKFNSDLPWQTTIVPLSSNLNDHGEECITPHVETGDSSELRHGTPIVNEEVWLSDAVQDDPASHGDVVAIGTTCTLFQDDLSSLVETRHHGDANNLLHDVDYLIEEKANGKEIYKANENGTIETQQQEERIETSSSASEESMLLHPESVLLHPLSSASEESVLLHPESSASEESVLLHPESVLLHPESVLLHPLSSASEESVLPHPESSASEESVLLHPESVLLHPESVLLHPLSNASEESVLLHPESSASEESVLLHPENVLLHPESVLLHPLSSASEESVLPHPESSASEESALLHPESSASEESVLLHPESSASEESVLLHPESVLLHPENSASEESVLLHPLSSASEESVLLHPESVLLHPESSASEESVLLHPESSASEENVLLHPLGTDSLADPQHRIADISEEMPSCSDRAPEHQSPMSSLTISSIHSVVVPLSLESEPCTTTTTAGDEAPEQLQTGLENPSQSFFSFERSSDSEGAFETPEQTTPVHAAHFQQDALDVEAESAQLNLGNPTDLFPECFATSLEASASAQLPQEAPQETAVDAPCGAPVEADVAIPLEDSLAAPTSPKLFDENEPIASKGAYALDFENLCSNVLFEGVSQVERECGQALNRLLEPSLTGEKNPTPDVDTFVQQPHALVLKASPRAKKTKTQADKTAIIDASAKQEVALKTHTDTAENGPGELPLNGNFPNVEYSSVANPLCSSSSAEDFGSVHENNMITSELTIPAIPLEEKSTAFVLDHLLHQPAAVHIDSPSSAGGQHFDADIVGAVSAETNLPQSPQLPQASYTFDPYSYDDSVNPFQIGGSKLQNSPPFDRKQASAAAFAEPEAQVVTSQPEKGAVKLEFDFSDNKENANDPEKKHTPPKRLGRKPGTKVLPKKKTTLKKPAVVHNVPPVAEAAVAADVEEILLSKSSYELDFSKLDDPNFNPFGGGPKMQNSPKLPRASYTFDADNIESENPFKSSTKMCCSPPKPAGFEIPPDMGTSVEAEDSTAPVAPGKSPLKKKKQPVKTGTLEGLKYLCSMLGTFKVKKSPKNSPEEIPQDDLPLDDVPVDIHVSGRATDEEKLASSAAAASHKMAQGSQPLPEPAFSEAADLEALIGDDEFRSAAEVPGFDQPIDYLEKFGSTSSFQESALRKQSLYLKFDPLLRDSPVKSICQRPEALEPSAALAQHAGGVAAALEAELAKRKGVAELLAVSPLKTDTLVNISTWESATTEELLPEIAEKNPAAFALRLQVDIPPVPEVPAHKGPVYTPPVSMLDQNAIVSLLRYTQTDLDGALQRAREEILTKDCEIAEWKRTCDDDKREVTEMRKIVAEYEKTIAQMIEESQMEKAMMERKIQQEMAEKEQYLADSSSMEKSFSELFRRYEKMKEVLEGYQKNEEVLKKCAQDALTRVKKEDQRYQALKAHAEEKLDKANEEISQVRNKAKAETAALQASLRKEQMKVDSLERSLEQKTKEIEELTKICDELISKMGKS</sequence>
<evidence type="ECO:0000256" key="2">
    <source>
        <dbReference type="ARBA" id="ARBA00009423"/>
    </source>
</evidence>
<evidence type="ECO:0000256" key="6">
    <source>
        <dbReference type="ARBA" id="ARBA00023212"/>
    </source>
</evidence>
<feature type="compositionally biased region" description="Acidic residues" evidence="8">
    <location>
        <begin position="1504"/>
        <end position="1513"/>
    </location>
</feature>
<reference evidence="12" key="1">
    <citation type="submission" date="2025-08" db="UniProtKB">
        <authorList>
            <consortium name="RefSeq"/>
        </authorList>
    </citation>
    <scope>IDENTIFICATION</scope>
    <source>
        <tissue evidence="12">Sperm</tissue>
    </source>
</reference>
<feature type="region of interest" description="Disordered" evidence="8">
    <location>
        <begin position="930"/>
        <end position="953"/>
    </location>
</feature>
<gene>
    <name evidence="12" type="primary">LOC116941175</name>
</gene>
<dbReference type="InterPro" id="IPR039915">
    <property type="entry name" value="TACC"/>
</dbReference>
<keyword evidence="11" id="KW-1185">Reference proteome</keyword>
<feature type="region of interest" description="Disordered" evidence="8">
    <location>
        <begin position="59"/>
        <end position="98"/>
    </location>
</feature>
<keyword evidence="6" id="KW-0206">Cytoskeleton</keyword>
<organism evidence="11 12">
    <name type="scientific">Petromyzon marinus</name>
    <name type="common">Sea lamprey</name>
    <dbReference type="NCBI Taxonomy" id="7757"/>
    <lineage>
        <taxon>Eukaryota</taxon>
        <taxon>Metazoa</taxon>
        <taxon>Chordata</taxon>
        <taxon>Craniata</taxon>
        <taxon>Vertebrata</taxon>
        <taxon>Cyclostomata</taxon>
        <taxon>Hyperoartia</taxon>
        <taxon>Petromyzontiformes</taxon>
        <taxon>Petromyzontidae</taxon>
        <taxon>Petromyzon</taxon>
    </lineage>
</organism>
<evidence type="ECO:0000256" key="3">
    <source>
        <dbReference type="ARBA" id="ARBA00022490"/>
    </source>
</evidence>
<evidence type="ECO:0000256" key="1">
    <source>
        <dbReference type="ARBA" id="ARBA00004245"/>
    </source>
</evidence>
<accession>A0AAJ7WT76</accession>
<dbReference type="Proteomes" id="UP001318040">
    <property type="component" value="Chromosome 11"/>
</dbReference>
<feature type="region of interest" description="Disordered" evidence="8">
    <location>
        <begin position="655"/>
        <end position="674"/>
    </location>
</feature>
<feature type="region of interest" description="Disordered" evidence="8">
    <location>
        <begin position="576"/>
        <end position="601"/>
    </location>
</feature>
<keyword evidence="4" id="KW-0597">Phosphoprotein</keyword>
<dbReference type="GO" id="GO:0005856">
    <property type="term" value="C:cytoskeleton"/>
    <property type="evidence" value="ECO:0007669"/>
    <property type="project" value="UniProtKB-SubCell"/>
</dbReference>
<evidence type="ECO:0000256" key="7">
    <source>
        <dbReference type="SAM" id="Coils"/>
    </source>
</evidence>
<dbReference type="GO" id="GO:0007052">
    <property type="term" value="P:mitotic spindle organization"/>
    <property type="evidence" value="ECO:0007669"/>
    <property type="project" value="InterPro"/>
</dbReference>
<dbReference type="InterPro" id="IPR057663">
    <property type="entry name" value="TACC3_Aurora-A_bind"/>
</dbReference>
<feature type="region of interest" description="Disordered" evidence="8">
    <location>
        <begin position="1524"/>
        <end position="1549"/>
    </location>
</feature>
<name>A0AAJ7WT76_PETMA</name>
<evidence type="ECO:0000313" key="11">
    <source>
        <dbReference type="Proteomes" id="UP001318040"/>
    </source>
</evidence>
<dbReference type="Gene3D" id="1.20.5.1700">
    <property type="match status" value="1"/>
</dbReference>
<feature type="domain" description="Transforming acidic coiled-coil-containing protein C-terminal" evidence="10">
    <location>
        <begin position="1733"/>
        <end position="1933"/>
    </location>
</feature>
<dbReference type="GO" id="GO:0021987">
    <property type="term" value="P:cerebral cortex development"/>
    <property type="evidence" value="ECO:0007669"/>
    <property type="project" value="TreeGrafter"/>
</dbReference>
<dbReference type="Pfam" id="PF25777">
    <property type="entry name" value="Aurora-A_bind_TACC3"/>
    <property type="match status" value="1"/>
</dbReference>
<evidence type="ECO:0000256" key="8">
    <source>
        <dbReference type="SAM" id="MobiDB-lite"/>
    </source>
</evidence>
<keyword evidence="9" id="KW-0732">Signal</keyword>
<evidence type="ECO:0000259" key="10">
    <source>
        <dbReference type="Pfam" id="PF05010"/>
    </source>
</evidence>
<evidence type="ECO:0000256" key="9">
    <source>
        <dbReference type="SAM" id="SignalP"/>
    </source>
</evidence>
<dbReference type="FunFam" id="1.20.5.1700:FF:000001">
    <property type="entry name" value="Transforming acidic coiled-coil-containing protein 1 isoform 2"/>
    <property type="match status" value="1"/>
</dbReference>
<evidence type="ECO:0000313" key="12">
    <source>
        <dbReference type="RefSeq" id="XP_032807803.1"/>
    </source>
</evidence>
<dbReference type="RefSeq" id="XP_032807803.1">
    <property type="nucleotide sequence ID" value="XM_032951912.1"/>
</dbReference>